<evidence type="ECO:0000313" key="1">
    <source>
        <dbReference type="EMBL" id="XCG52363.1"/>
    </source>
</evidence>
<keyword evidence="1" id="KW-0614">Plasmid</keyword>
<sequence length="134" mass="14576">MTDLAGELRAVLLTRLRECEAFSKGVAGAIADQERDEYPFAWVAVTQSVERPELLATVHVWVREGHAAAVQLVQAAQAALSDAPSIKNASIASWSLSHSEFRYDNDHEAQHGIARFLAEFVDCPDSGSTPDQPS</sequence>
<name>A0AAU8D1C6_9HYPH</name>
<gene>
    <name evidence="1" type="ORF">ABVK50_29850</name>
</gene>
<reference evidence="1" key="1">
    <citation type="submission" date="2024-06" db="EMBL/GenBank/DDBJ databases">
        <title>Mesorhizobium karijinii sp. nov., a symbiont of the iconic Swainsona formosa from arid Australia.</title>
        <authorList>
            <person name="Hill Y.J."/>
            <person name="Watkin E.L.J."/>
            <person name="O'Hara G.W."/>
            <person name="Terpolilli J."/>
            <person name="Tye M.L."/>
            <person name="Kohlmeier M.G."/>
        </authorList>
    </citation>
    <scope>NUCLEOTIDE SEQUENCE</scope>
    <source>
        <strain evidence="1">WSM2240</strain>
        <plasmid evidence="1">pMk2240A</plasmid>
    </source>
</reference>
<dbReference type="EMBL" id="CP159256">
    <property type="protein sequence ID" value="XCG52363.1"/>
    <property type="molecule type" value="Genomic_DNA"/>
</dbReference>
<dbReference type="RefSeq" id="WP_353646568.1">
    <property type="nucleotide sequence ID" value="NZ_CP159256.1"/>
</dbReference>
<dbReference type="InterPro" id="IPR053745">
    <property type="entry name" value="Viral_Tail_Comp_sf"/>
</dbReference>
<geneLocation type="plasmid" evidence="1">
    <name>pMk2240A</name>
</geneLocation>
<dbReference type="AlphaFoldDB" id="A0AAU8D1C6"/>
<dbReference type="Gene3D" id="3.30.2000.30">
    <property type="match status" value="1"/>
</dbReference>
<proteinExistence type="predicted"/>
<dbReference type="InterPro" id="IPR021508">
    <property type="entry name" value="Gp17-like"/>
</dbReference>
<organism evidence="1">
    <name type="scientific">Mesorhizobium sp. WSM2240</name>
    <dbReference type="NCBI Taxonomy" id="3228851"/>
    <lineage>
        <taxon>Bacteria</taxon>
        <taxon>Pseudomonadati</taxon>
        <taxon>Pseudomonadota</taxon>
        <taxon>Alphaproteobacteria</taxon>
        <taxon>Hyphomicrobiales</taxon>
        <taxon>Phyllobacteriaceae</taxon>
        <taxon>Mesorhizobium</taxon>
    </lineage>
</organism>
<dbReference type="Pfam" id="PF11367">
    <property type="entry name" value="Tail_completion_gp17"/>
    <property type="match status" value="1"/>
</dbReference>
<accession>A0AAU8D1C6</accession>
<protein>
    <submittedName>
        <fullName evidence="1">DUF3168 domain-containing protein</fullName>
    </submittedName>
</protein>